<feature type="compositionally biased region" description="Basic residues" evidence="1">
    <location>
        <begin position="282"/>
        <end position="304"/>
    </location>
</feature>
<reference evidence="3 4" key="1">
    <citation type="submission" date="2018-04" db="EMBL/GenBank/DDBJ databases">
        <title>WGS assembly of Panicum hallii var. hallii HAL2.</title>
        <authorList>
            <person name="Lovell J."/>
            <person name="Jenkins J."/>
            <person name="Lowry D."/>
            <person name="Mamidi S."/>
            <person name="Sreedasyam A."/>
            <person name="Weng X."/>
            <person name="Barry K."/>
            <person name="Bonette J."/>
            <person name="Campitelli B."/>
            <person name="Daum C."/>
            <person name="Gordon S."/>
            <person name="Gould B."/>
            <person name="Lipzen A."/>
            <person name="MacQueen A."/>
            <person name="Palacio-Mejia J."/>
            <person name="Plott C."/>
            <person name="Shakirov E."/>
            <person name="Shu S."/>
            <person name="Yoshinaga Y."/>
            <person name="Zane M."/>
            <person name="Rokhsar D."/>
            <person name="Grimwood J."/>
            <person name="Schmutz J."/>
            <person name="Juenger T."/>
        </authorList>
    </citation>
    <scope>NUCLEOTIDE SEQUENCE [LARGE SCALE GENOMIC DNA]</scope>
    <source>
        <strain evidence="4">cv. HAL2</strain>
    </source>
</reference>
<name>A0A2T7CUI8_9POAL</name>
<dbReference type="Proteomes" id="UP000244336">
    <property type="component" value="Chromosome 7"/>
</dbReference>
<organism evidence="3 4">
    <name type="scientific">Panicum hallii var. hallii</name>
    <dbReference type="NCBI Taxonomy" id="1504633"/>
    <lineage>
        <taxon>Eukaryota</taxon>
        <taxon>Viridiplantae</taxon>
        <taxon>Streptophyta</taxon>
        <taxon>Embryophyta</taxon>
        <taxon>Tracheophyta</taxon>
        <taxon>Spermatophyta</taxon>
        <taxon>Magnoliopsida</taxon>
        <taxon>Liliopsida</taxon>
        <taxon>Poales</taxon>
        <taxon>Poaceae</taxon>
        <taxon>PACMAD clade</taxon>
        <taxon>Panicoideae</taxon>
        <taxon>Panicodae</taxon>
        <taxon>Paniceae</taxon>
        <taxon>Panicinae</taxon>
        <taxon>Panicum</taxon>
        <taxon>Panicum sect. Panicum</taxon>
    </lineage>
</organism>
<proteinExistence type="predicted"/>
<feature type="region of interest" description="Disordered" evidence="1">
    <location>
        <begin position="156"/>
        <end position="228"/>
    </location>
</feature>
<feature type="compositionally biased region" description="Low complexity" evidence="1">
    <location>
        <begin position="167"/>
        <end position="179"/>
    </location>
</feature>
<feature type="region of interest" description="Disordered" evidence="1">
    <location>
        <begin position="243"/>
        <end position="304"/>
    </location>
</feature>
<feature type="chain" id="PRO_5015519639" evidence="2">
    <location>
        <begin position="23"/>
        <end position="339"/>
    </location>
</feature>
<feature type="compositionally biased region" description="Pro residues" evidence="1">
    <location>
        <begin position="157"/>
        <end position="166"/>
    </location>
</feature>
<keyword evidence="2" id="KW-0732">Signal</keyword>
<feature type="compositionally biased region" description="Polar residues" evidence="1">
    <location>
        <begin position="40"/>
        <end position="56"/>
    </location>
</feature>
<protein>
    <submittedName>
        <fullName evidence="3">Uncharacterized protein</fullName>
    </submittedName>
</protein>
<dbReference type="AlphaFoldDB" id="A0A2T7CUI8"/>
<dbReference type="EMBL" id="CM009755">
    <property type="protein sequence ID" value="PUZ47007.1"/>
    <property type="molecule type" value="Genomic_DNA"/>
</dbReference>
<feature type="compositionally biased region" description="Pro residues" evidence="1">
    <location>
        <begin position="193"/>
        <end position="202"/>
    </location>
</feature>
<evidence type="ECO:0000256" key="2">
    <source>
        <dbReference type="SAM" id="SignalP"/>
    </source>
</evidence>
<sequence length="339" mass="36604">MRRFYSLLLNLNALALSSTVKGHRASRHCKIPAPLSRVNTTPELVTESTKTATPQQGPHVPNPTHACPTPSQPPAHAARDPARPRPGRRPRSAALSASSPAKPPLRRLLHAGGYPSLPSRHPSRRASLLVPSARRVFVASVLAFVPAPLPVLADCRPPSPPPPPGSPAARSASVPAARAGCSPRLRLRRLPLPAWPPRPTPLALPSAGSPRAEAELRPPPVHPRWRPPRDAVDCAELRSRPREDLCRAPPSPRRASCRSSAAAPGKLLCRGRGRGRVPPSAARHRRRPSTGSQRRRPRPRLVPRHHARLAAELRPLRDFGTGNHVVGPVLRSLPRAPGF</sequence>
<feature type="signal peptide" evidence="2">
    <location>
        <begin position="1"/>
        <end position="22"/>
    </location>
</feature>
<accession>A0A2T7CUI8</accession>
<evidence type="ECO:0000313" key="3">
    <source>
        <dbReference type="EMBL" id="PUZ47007.1"/>
    </source>
</evidence>
<gene>
    <name evidence="3" type="ORF">GQ55_7G128700</name>
</gene>
<evidence type="ECO:0000256" key="1">
    <source>
        <dbReference type="SAM" id="MobiDB-lite"/>
    </source>
</evidence>
<dbReference type="Gramene" id="PUZ47007">
    <property type="protein sequence ID" value="PUZ47007"/>
    <property type="gene ID" value="GQ55_7G128700"/>
</dbReference>
<keyword evidence="4" id="KW-1185">Reference proteome</keyword>
<feature type="region of interest" description="Disordered" evidence="1">
    <location>
        <begin position="40"/>
        <end position="123"/>
    </location>
</feature>
<evidence type="ECO:0000313" key="4">
    <source>
        <dbReference type="Proteomes" id="UP000244336"/>
    </source>
</evidence>
<feature type="compositionally biased region" description="Low complexity" evidence="1">
    <location>
        <begin position="253"/>
        <end position="264"/>
    </location>
</feature>